<evidence type="ECO:0000256" key="1">
    <source>
        <dbReference type="ARBA" id="ARBA00022679"/>
    </source>
</evidence>
<sequence length="278" mass="32181">MSTKYKASLIISFYNNIDALRCIFNALTPQYKHNLFEVIIADDGSKEECAEDIKKIQDNSPIPIIHIRHDDIGFRKNRILNKAVSLTSSPYLIFIDGDCIPQENFVEDHINNSSKNTILNGRRVDLAEIYRTQLYSCDNPHKFFKENFLSIFINYLIGKGKNIEKGIRIQNPYIFHILNNKSKGIVGCNFSLNKEDFLSVNGFDNRYEHPCIGEDTDIEYRLVATGKCIKNIFHQAVILHVIHQELPRLQQSMDLFEETKIKKQFVAINGYKEAFIEK</sequence>
<dbReference type="PANTHER" id="PTHR43685:SF3">
    <property type="entry name" value="SLR2126 PROTEIN"/>
    <property type="match status" value="1"/>
</dbReference>
<gene>
    <name evidence="4" type="ORF">G3T61_16435</name>
</gene>
<organism evidence="4">
    <name type="scientific">Vibrio cholerae</name>
    <dbReference type="NCBI Taxonomy" id="666"/>
    <lineage>
        <taxon>Bacteria</taxon>
        <taxon>Pseudomonadati</taxon>
        <taxon>Pseudomonadota</taxon>
        <taxon>Gammaproteobacteria</taxon>
        <taxon>Vibrionales</taxon>
        <taxon>Vibrionaceae</taxon>
        <taxon>Vibrio</taxon>
    </lineage>
</organism>
<dbReference type="Pfam" id="PF00535">
    <property type="entry name" value="Glycos_transf_2"/>
    <property type="match status" value="1"/>
</dbReference>
<accession>A0A6B3LNL2</accession>
<dbReference type="InterPro" id="IPR027791">
    <property type="entry name" value="Galactosyl_T_C"/>
</dbReference>
<dbReference type="InterPro" id="IPR029044">
    <property type="entry name" value="Nucleotide-diphossugar_trans"/>
</dbReference>
<protein>
    <submittedName>
        <fullName evidence="4">Glycosyltransferase</fullName>
    </submittedName>
</protein>
<reference evidence="4" key="1">
    <citation type="submission" date="2020-02" db="EMBL/GenBank/DDBJ databases">
        <title>Genome Announcements.</title>
        <authorList>
            <person name="Abdulabbas H.T."/>
            <person name="Bunyan I.A."/>
            <person name="Abdul-Lateef L.A."/>
        </authorList>
    </citation>
    <scope>NUCLEOTIDE SEQUENCE</scope>
    <source>
        <strain evidence="4">NAG1</strain>
    </source>
</reference>
<dbReference type="GO" id="GO:0016740">
    <property type="term" value="F:transferase activity"/>
    <property type="evidence" value="ECO:0007669"/>
    <property type="project" value="UniProtKB-KW"/>
</dbReference>
<dbReference type="AlphaFoldDB" id="A0A6B3LNL2"/>
<dbReference type="PANTHER" id="PTHR43685">
    <property type="entry name" value="GLYCOSYLTRANSFERASE"/>
    <property type="match status" value="1"/>
</dbReference>
<dbReference type="SUPFAM" id="SSF53448">
    <property type="entry name" value="Nucleotide-diphospho-sugar transferases"/>
    <property type="match status" value="1"/>
</dbReference>
<name>A0A6B3LNL2_VIBCL</name>
<proteinExistence type="predicted"/>
<dbReference type="EMBL" id="JAAGVX010000015">
    <property type="protein sequence ID" value="NEM95776.1"/>
    <property type="molecule type" value="Genomic_DNA"/>
</dbReference>
<feature type="domain" description="Glycosyltransferase 2-like" evidence="2">
    <location>
        <begin position="8"/>
        <end position="146"/>
    </location>
</feature>
<keyword evidence="1 4" id="KW-0808">Transferase</keyword>
<comment type="caution">
    <text evidence="4">The sequence shown here is derived from an EMBL/GenBank/DDBJ whole genome shotgun (WGS) entry which is preliminary data.</text>
</comment>
<dbReference type="InterPro" id="IPR001173">
    <property type="entry name" value="Glyco_trans_2-like"/>
</dbReference>
<dbReference type="RefSeq" id="WP_000105269.1">
    <property type="nucleotide sequence ID" value="NZ_JAACMK010000027.1"/>
</dbReference>
<evidence type="ECO:0000313" key="4">
    <source>
        <dbReference type="EMBL" id="NEM95776.1"/>
    </source>
</evidence>
<dbReference type="Pfam" id="PF02709">
    <property type="entry name" value="Glyco_transf_7C"/>
    <property type="match status" value="1"/>
</dbReference>
<evidence type="ECO:0000259" key="2">
    <source>
        <dbReference type="Pfam" id="PF00535"/>
    </source>
</evidence>
<evidence type="ECO:0000259" key="3">
    <source>
        <dbReference type="Pfam" id="PF02709"/>
    </source>
</evidence>
<dbReference type="InterPro" id="IPR050834">
    <property type="entry name" value="Glycosyltransf_2"/>
</dbReference>
<feature type="domain" description="Galactosyltransferase C-terminal" evidence="3">
    <location>
        <begin position="180"/>
        <end position="229"/>
    </location>
</feature>
<dbReference type="Gene3D" id="3.90.550.10">
    <property type="entry name" value="Spore Coat Polysaccharide Biosynthesis Protein SpsA, Chain A"/>
    <property type="match status" value="1"/>
</dbReference>